<comment type="similarity">
    <text evidence="1 7">Belongs to the endoribonuclease YbeY family.</text>
</comment>
<dbReference type="Proteomes" id="UP000324924">
    <property type="component" value="Chromosome"/>
</dbReference>
<reference evidence="8 9" key="1">
    <citation type="submission" date="2019-08" db="EMBL/GenBank/DDBJ databases">
        <title>Highly reduced genomes of protist endosymbionts show evolutionary convergence.</title>
        <authorList>
            <person name="George E."/>
            <person name="Husnik F."/>
            <person name="Tashyreva D."/>
            <person name="Prokopchuk G."/>
            <person name="Horak A."/>
            <person name="Kwong W.K."/>
            <person name="Lukes J."/>
            <person name="Keeling P.J."/>
        </authorList>
    </citation>
    <scope>NUCLEOTIDE SEQUENCE [LARGE SCALE GENOMIC DNA]</scope>
    <source>
        <strain evidence="8">1604HC</strain>
    </source>
</reference>
<dbReference type="GO" id="GO:0006364">
    <property type="term" value="P:rRNA processing"/>
    <property type="evidence" value="ECO:0007669"/>
    <property type="project" value="UniProtKB-UniRule"/>
</dbReference>
<feature type="binding site" evidence="7">
    <location>
        <position position="139"/>
    </location>
    <ligand>
        <name>Zn(2+)</name>
        <dbReference type="ChEBI" id="CHEBI:29105"/>
        <note>catalytic</note>
    </ligand>
</feature>
<name>A0A5C0UFX9_9PROT</name>
<dbReference type="RefSeq" id="WP_148972081.1">
    <property type="nucleotide sequence ID" value="NZ_CP043314.1"/>
</dbReference>
<keyword evidence="3 7" id="KW-0479">Metal-binding</keyword>
<evidence type="ECO:0000256" key="5">
    <source>
        <dbReference type="ARBA" id="ARBA00022801"/>
    </source>
</evidence>
<keyword evidence="2 7" id="KW-0540">Nuclease</keyword>
<dbReference type="InterPro" id="IPR002036">
    <property type="entry name" value="YbeY"/>
</dbReference>
<keyword evidence="5 7" id="KW-0378">Hydrolase</keyword>
<dbReference type="GO" id="GO:0005737">
    <property type="term" value="C:cytoplasm"/>
    <property type="evidence" value="ECO:0007669"/>
    <property type="project" value="UniProtKB-SubCell"/>
</dbReference>
<keyword evidence="7" id="KW-0698">rRNA processing</keyword>
<protein>
    <recommendedName>
        <fullName evidence="7">Endoribonuclease YbeY</fullName>
        <ecNumber evidence="7">3.1.-.-</ecNumber>
    </recommendedName>
</protein>
<dbReference type="GO" id="GO:0004222">
    <property type="term" value="F:metalloendopeptidase activity"/>
    <property type="evidence" value="ECO:0007669"/>
    <property type="project" value="InterPro"/>
</dbReference>
<dbReference type="AlphaFoldDB" id="A0A5C0UFX9"/>
<evidence type="ECO:0000256" key="6">
    <source>
        <dbReference type="ARBA" id="ARBA00022833"/>
    </source>
</evidence>
<keyword evidence="4 7" id="KW-0255">Endonuclease</keyword>
<dbReference type="HAMAP" id="MF_00009">
    <property type="entry name" value="Endoribonucl_YbeY"/>
    <property type="match status" value="1"/>
</dbReference>
<keyword evidence="9" id="KW-1185">Reference proteome</keyword>
<feature type="binding site" evidence="7">
    <location>
        <position position="135"/>
    </location>
    <ligand>
        <name>Zn(2+)</name>
        <dbReference type="ChEBI" id="CHEBI:29105"/>
        <note>catalytic</note>
    </ligand>
</feature>
<evidence type="ECO:0000256" key="1">
    <source>
        <dbReference type="ARBA" id="ARBA00010875"/>
    </source>
</evidence>
<dbReference type="EC" id="3.1.-.-" evidence="7"/>
<proteinExistence type="inferred from homology"/>
<organism evidence="8 9">
    <name type="scientific">Candidatus Nesciobacter abundans</name>
    <dbReference type="NCBI Taxonomy" id="2601668"/>
    <lineage>
        <taxon>Bacteria</taxon>
        <taxon>Pseudomonadati</taxon>
        <taxon>Pseudomonadota</taxon>
        <taxon>Alphaproteobacteria</taxon>
        <taxon>Holosporales</taxon>
        <taxon>Holosporaceae</taxon>
        <taxon>Candidatus Nesciobacter</taxon>
    </lineage>
</organism>
<dbReference type="EMBL" id="CP043314">
    <property type="protein sequence ID" value="QEK38958.1"/>
    <property type="molecule type" value="Genomic_DNA"/>
</dbReference>
<dbReference type="PANTHER" id="PTHR46986">
    <property type="entry name" value="ENDORIBONUCLEASE YBEY, CHLOROPLASTIC"/>
    <property type="match status" value="1"/>
</dbReference>
<keyword evidence="7" id="KW-0690">Ribosome biogenesis</keyword>
<accession>A0A5C0UFX9</accession>
<evidence type="ECO:0000313" key="9">
    <source>
        <dbReference type="Proteomes" id="UP000324924"/>
    </source>
</evidence>
<dbReference type="KEGG" id="nabu:FZC36_00705"/>
<comment type="cofactor">
    <cofactor evidence="7">
        <name>Zn(2+)</name>
        <dbReference type="ChEBI" id="CHEBI:29105"/>
    </cofactor>
    <text evidence="7">Binds 1 zinc ion.</text>
</comment>
<dbReference type="InterPro" id="IPR023091">
    <property type="entry name" value="MetalPrtase_cat_dom_sf_prd"/>
</dbReference>
<feature type="binding site" evidence="7">
    <location>
        <position position="145"/>
    </location>
    <ligand>
        <name>Zn(2+)</name>
        <dbReference type="ChEBI" id="CHEBI:29105"/>
        <note>catalytic</note>
    </ligand>
</feature>
<keyword evidence="7" id="KW-0963">Cytoplasm</keyword>
<dbReference type="Gene3D" id="3.40.390.30">
    <property type="entry name" value="Metalloproteases ('zincins'), catalytic domain"/>
    <property type="match status" value="1"/>
</dbReference>
<keyword evidence="6 7" id="KW-0862">Zinc</keyword>
<evidence type="ECO:0000256" key="4">
    <source>
        <dbReference type="ARBA" id="ARBA00022759"/>
    </source>
</evidence>
<dbReference type="OrthoDB" id="9807740at2"/>
<evidence type="ECO:0000256" key="2">
    <source>
        <dbReference type="ARBA" id="ARBA00022722"/>
    </source>
</evidence>
<dbReference type="SUPFAM" id="SSF55486">
    <property type="entry name" value="Metalloproteases ('zincins'), catalytic domain"/>
    <property type="match status" value="1"/>
</dbReference>
<dbReference type="GO" id="GO:0004521">
    <property type="term" value="F:RNA endonuclease activity"/>
    <property type="evidence" value="ECO:0007669"/>
    <property type="project" value="UniProtKB-UniRule"/>
</dbReference>
<dbReference type="Pfam" id="PF02130">
    <property type="entry name" value="YbeY"/>
    <property type="match status" value="1"/>
</dbReference>
<gene>
    <name evidence="7 8" type="primary">ybeY</name>
    <name evidence="8" type="ORF">FZC36_00705</name>
</gene>
<evidence type="ECO:0000256" key="7">
    <source>
        <dbReference type="HAMAP-Rule" id="MF_00009"/>
    </source>
</evidence>
<evidence type="ECO:0000256" key="3">
    <source>
        <dbReference type="ARBA" id="ARBA00022723"/>
    </source>
</evidence>
<dbReference type="GO" id="GO:0008270">
    <property type="term" value="F:zinc ion binding"/>
    <property type="evidence" value="ECO:0007669"/>
    <property type="project" value="UniProtKB-UniRule"/>
</dbReference>
<dbReference type="PROSITE" id="PS01306">
    <property type="entry name" value="UPF0054"/>
    <property type="match status" value="1"/>
</dbReference>
<sequence>MFEVKPLPDYTKLWKISRSNVPTDLFLISDFIIKKALTFKKELANREVHVDLTCVKNRYIKYLNKKHRNKNKTTNVLSFPLEFTEEKEEFLQILEENPEMPLNLGDIFVSTDYIKTESAKLDREFSYHFLHMICHGALHLVGYNHENDKEESIMNDIEEKIMTFFNMPKPR</sequence>
<dbReference type="NCBIfam" id="TIGR00043">
    <property type="entry name" value="rRNA maturation RNase YbeY"/>
    <property type="match status" value="1"/>
</dbReference>
<comment type="subcellular location">
    <subcellularLocation>
        <location evidence="7">Cytoplasm</location>
    </subcellularLocation>
</comment>
<comment type="function">
    <text evidence="7">Single strand-specific metallo-endoribonuclease involved in late-stage 70S ribosome quality control and in maturation of the 3' terminus of the 16S rRNA.</text>
</comment>
<dbReference type="InterPro" id="IPR020549">
    <property type="entry name" value="YbeY_CS"/>
</dbReference>
<evidence type="ECO:0000313" key="8">
    <source>
        <dbReference type="EMBL" id="QEK38958.1"/>
    </source>
</evidence>
<dbReference type="PANTHER" id="PTHR46986:SF1">
    <property type="entry name" value="ENDORIBONUCLEASE YBEY, CHLOROPLASTIC"/>
    <property type="match status" value="1"/>
</dbReference>